<accession>A0A1G9EGL9</accession>
<dbReference type="InterPro" id="IPR036188">
    <property type="entry name" value="FAD/NAD-bd_sf"/>
</dbReference>
<evidence type="ECO:0000313" key="7">
    <source>
        <dbReference type="EMBL" id="SDK75201.1"/>
    </source>
</evidence>
<organism evidence="7 8">
    <name type="scientific">Actinopolyspora mzabensis</name>
    <dbReference type="NCBI Taxonomy" id="995066"/>
    <lineage>
        <taxon>Bacteria</taxon>
        <taxon>Bacillati</taxon>
        <taxon>Actinomycetota</taxon>
        <taxon>Actinomycetes</taxon>
        <taxon>Actinopolysporales</taxon>
        <taxon>Actinopolysporaceae</taxon>
        <taxon>Actinopolyspora</taxon>
    </lineage>
</organism>
<evidence type="ECO:0000256" key="3">
    <source>
        <dbReference type="ARBA" id="ARBA00022827"/>
    </source>
</evidence>
<dbReference type="SUPFAM" id="SSF51905">
    <property type="entry name" value="FAD/NAD(P)-binding domain"/>
    <property type="match status" value="1"/>
</dbReference>
<dbReference type="Proteomes" id="UP000199213">
    <property type="component" value="Unassembled WGS sequence"/>
</dbReference>
<keyword evidence="4" id="KW-0560">Oxidoreductase</keyword>
<dbReference type="InterPro" id="IPR002938">
    <property type="entry name" value="FAD-bd"/>
</dbReference>
<dbReference type="AlphaFoldDB" id="A0A1G9EGL9"/>
<evidence type="ECO:0000313" key="8">
    <source>
        <dbReference type="Proteomes" id="UP000199213"/>
    </source>
</evidence>
<gene>
    <name evidence="7" type="ORF">SAMN04487820_11234</name>
</gene>
<dbReference type="PRINTS" id="PR00420">
    <property type="entry name" value="RNGMNOXGNASE"/>
</dbReference>
<sequence length="406" mass="44377">MPEREPVLIAGAGIGGLTAALALSRHGFPVEVYERRAEKQIELSGTGLTIWSNATTALAELGLHERLLERGDPVIRAEHRGEKRRLMLLTEVQEHTWPNSTPGVSIARGDLVRMLMEACEQHGVRVHLDQRCLGYETDGSGVTLRLAGGGSARGRVLIGGNGLRSTIREQLLNGETGLTYTGVSTYRGISDSSGGVPKGTAYLMQRLNGVSGGGWHVADGRFAWTVGCQTPEGGRDTPGTMKASVQRMLDGFEGPPRKFVANTPEERIIRTDIHYHEWNETWGDGPVTLLGDAAHALPTILGQGACQAIEDAVVLADALAVADDPVEGLRSYENRRKPRVRWIQDQVFKIWGLQKYNIGPMRWLFIPLGRFFAARSQPKLWSGLQQPPELSANTPGEDERVGRGER</sequence>
<feature type="region of interest" description="Disordered" evidence="5">
    <location>
        <begin position="383"/>
        <end position="406"/>
    </location>
</feature>
<evidence type="ECO:0000256" key="5">
    <source>
        <dbReference type="SAM" id="MobiDB-lite"/>
    </source>
</evidence>
<dbReference type="RefSeq" id="WP_143013135.1">
    <property type="nucleotide sequence ID" value="NZ_FNFM01000012.1"/>
</dbReference>
<protein>
    <submittedName>
        <fullName evidence="7">2-polyprenyl-6-methoxyphenol hydroxylase</fullName>
    </submittedName>
</protein>
<dbReference type="GO" id="GO:0071949">
    <property type="term" value="F:FAD binding"/>
    <property type="evidence" value="ECO:0007669"/>
    <property type="project" value="InterPro"/>
</dbReference>
<feature type="compositionally biased region" description="Basic and acidic residues" evidence="5">
    <location>
        <begin position="397"/>
        <end position="406"/>
    </location>
</feature>
<evidence type="ECO:0000256" key="4">
    <source>
        <dbReference type="ARBA" id="ARBA00023002"/>
    </source>
</evidence>
<keyword evidence="2" id="KW-0285">Flavoprotein</keyword>
<dbReference type="PANTHER" id="PTHR46496">
    <property type="match status" value="1"/>
</dbReference>
<evidence type="ECO:0000256" key="1">
    <source>
        <dbReference type="ARBA" id="ARBA00001974"/>
    </source>
</evidence>
<dbReference type="Gene3D" id="3.50.50.60">
    <property type="entry name" value="FAD/NAD(P)-binding domain"/>
    <property type="match status" value="1"/>
</dbReference>
<dbReference type="OrthoDB" id="4568714at2"/>
<dbReference type="Pfam" id="PF01494">
    <property type="entry name" value="FAD_binding_3"/>
    <property type="match status" value="1"/>
</dbReference>
<dbReference type="EMBL" id="FNFM01000012">
    <property type="protein sequence ID" value="SDK75201.1"/>
    <property type="molecule type" value="Genomic_DNA"/>
</dbReference>
<dbReference type="PANTHER" id="PTHR46496:SF1">
    <property type="entry name" value="ZEAXANTHIN EPOXIDASE, CHLOROPLASTIC"/>
    <property type="match status" value="1"/>
</dbReference>
<feature type="domain" description="FAD-binding" evidence="6">
    <location>
        <begin position="6"/>
        <end position="343"/>
    </location>
</feature>
<name>A0A1G9EGL9_ACTMZ</name>
<comment type="cofactor">
    <cofactor evidence="1">
        <name>FAD</name>
        <dbReference type="ChEBI" id="CHEBI:57692"/>
    </cofactor>
</comment>
<evidence type="ECO:0000256" key="2">
    <source>
        <dbReference type="ARBA" id="ARBA00022630"/>
    </source>
</evidence>
<evidence type="ECO:0000259" key="6">
    <source>
        <dbReference type="Pfam" id="PF01494"/>
    </source>
</evidence>
<keyword evidence="8" id="KW-1185">Reference proteome</keyword>
<dbReference type="GO" id="GO:0016491">
    <property type="term" value="F:oxidoreductase activity"/>
    <property type="evidence" value="ECO:0007669"/>
    <property type="project" value="UniProtKB-KW"/>
</dbReference>
<keyword evidence="3" id="KW-0274">FAD</keyword>
<proteinExistence type="predicted"/>
<reference evidence="8" key="1">
    <citation type="submission" date="2016-10" db="EMBL/GenBank/DDBJ databases">
        <authorList>
            <person name="Varghese N."/>
            <person name="Submissions S."/>
        </authorList>
    </citation>
    <scope>NUCLEOTIDE SEQUENCE [LARGE SCALE GENOMIC DNA]</scope>
    <source>
        <strain evidence="8">DSM 45460</strain>
    </source>
</reference>